<dbReference type="InterPro" id="IPR049713">
    <property type="entry name" value="Pr6Pr-like"/>
</dbReference>
<protein>
    <submittedName>
        <fullName evidence="2">Pr6Pr family membrane protein</fullName>
    </submittedName>
</protein>
<reference evidence="2 3" key="1">
    <citation type="submission" date="2023-12" db="EMBL/GenBank/DDBJ databases">
        <title>Novel species of the genus Arcicella isolated from rivers.</title>
        <authorList>
            <person name="Lu H."/>
        </authorList>
    </citation>
    <scope>NUCLEOTIDE SEQUENCE [LARGE SCALE GENOMIC DNA]</scope>
    <source>
        <strain evidence="2 3">LMG 21963</strain>
    </source>
</reference>
<feature type="transmembrane region" description="Helical" evidence="1">
    <location>
        <begin position="12"/>
        <end position="31"/>
    </location>
</feature>
<sequence>MKISRIPSKKIFLIFLVLLGWFALILQYYVLITNKKADISELTIRFFSYFTVLSNLLVSMSATVLLLKPNIALTNFLSLPKTLTATTVYIVIVSIIYNTMLRFIWHPEGLLRVADELLHLIIPLIFFIYWLVYVKKDELQWSDFLPWLIFPFLYMIFILLSGAFSGFYPYPFFNVIQLGYLKVIINASFITLVFIMVSFLFIGIGKLMTRNVALK</sequence>
<comment type="caution">
    <text evidence="2">The sequence shown here is derived from an EMBL/GenBank/DDBJ whole genome shotgun (WGS) entry which is preliminary data.</text>
</comment>
<keyword evidence="3" id="KW-1185">Reference proteome</keyword>
<keyword evidence="1" id="KW-1133">Transmembrane helix</keyword>
<name>A0ABU5QMH6_9BACT</name>
<feature type="transmembrane region" description="Helical" evidence="1">
    <location>
        <begin position="145"/>
        <end position="168"/>
    </location>
</feature>
<keyword evidence="1" id="KW-0472">Membrane</keyword>
<feature type="transmembrane region" description="Helical" evidence="1">
    <location>
        <begin position="117"/>
        <end position="133"/>
    </location>
</feature>
<gene>
    <name evidence="2" type="ORF">VB264_10730</name>
</gene>
<feature type="transmembrane region" description="Helical" evidence="1">
    <location>
        <begin position="180"/>
        <end position="205"/>
    </location>
</feature>
<evidence type="ECO:0000313" key="3">
    <source>
        <dbReference type="Proteomes" id="UP001304671"/>
    </source>
</evidence>
<dbReference type="Proteomes" id="UP001304671">
    <property type="component" value="Unassembled WGS sequence"/>
</dbReference>
<dbReference type="RefSeq" id="WP_323249220.1">
    <property type="nucleotide sequence ID" value="NZ_JAYFUL010000014.1"/>
</dbReference>
<keyword evidence="1" id="KW-0812">Transmembrane</keyword>
<accession>A0ABU5QMH6</accession>
<dbReference type="EMBL" id="JAYFUL010000014">
    <property type="protein sequence ID" value="MEA5258255.1"/>
    <property type="molecule type" value="Genomic_DNA"/>
</dbReference>
<evidence type="ECO:0000313" key="2">
    <source>
        <dbReference type="EMBL" id="MEA5258255.1"/>
    </source>
</evidence>
<dbReference type="NCBIfam" id="NF038065">
    <property type="entry name" value="Pr6Pr"/>
    <property type="match status" value="1"/>
</dbReference>
<feature type="transmembrane region" description="Helical" evidence="1">
    <location>
        <begin position="46"/>
        <end position="67"/>
    </location>
</feature>
<evidence type="ECO:0000256" key="1">
    <source>
        <dbReference type="SAM" id="Phobius"/>
    </source>
</evidence>
<proteinExistence type="predicted"/>
<organism evidence="2 3">
    <name type="scientific">Arcicella aquatica</name>
    <dbReference type="NCBI Taxonomy" id="217141"/>
    <lineage>
        <taxon>Bacteria</taxon>
        <taxon>Pseudomonadati</taxon>
        <taxon>Bacteroidota</taxon>
        <taxon>Cytophagia</taxon>
        <taxon>Cytophagales</taxon>
        <taxon>Flectobacillaceae</taxon>
        <taxon>Arcicella</taxon>
    </lineage>
</organism>